<dbReference type="PANTHER" id="PTHR10903:SF184">
    <property type="entry name" value="GTP-BINDING PROTEIN A"/>
    <property type="match status" value="1"/>
</dbReference>
<dbReference type="PROSITE" id="PS51720">
    <property type="entry name" value="G_AIG1"/>
    <property type="match status" value="1"/>
</dbReference>
<dbReference type="SUPFAM" id="SSF52540">
    <property type="entry name" value="P-loop containing nucleoside triphosphate hydrolases"/>
    <property type="match status" value="1"/>
</dbReference>
<dbReference type="Pfam" id="PF04548">
    <property type="entry name" value="AIG1"/>
    <property type="match status" value="1"/>
</dbReference>
<evidence type="ECO:0000313" key="7">
    <source>
        <dbReference type="Proteomes" id="UP001283361"/>
    </source>
</evidence>
<dbReference type="InterPro" id="IPR027417">
    <property type="entry name" value="P-loop_NTPase"/>
</dbReference>
<dbReference type="AlphaFoldDB" id="A0AAE1BDQ2"/>
<keyword evidence="3" id="KW-0342">GTP-binding</keyword>
<proteinExistence type="inferred from homology"/>
<evidence type="ECO:0000256" key="3">
    <source>
        <dbReference type="ARBA" id="ARBA00023134"/>
    </source>
</evidence>
<reference evidence="6" key="1">
    <citation type="journal article" date="2023" name="G3 (Bethesda)">
        <title>A reference genome for the long-term kleptoplast-retaining sea slug Elysia crispata morphotype clarki.</title>
        <authorList>
            <person name="Eastman K.E."/>
            <person name="Pendleton A.L."/>
            <person name="Shaikh M.A."/>
            <person name="Suttiyut T."/>
            <person name="Ogas R."/>
            <person name="Tomko P."/>
            <person name="Gavelis G."/>
            <person name="Widhalm J.R."/>
            <person name="Wisecaver J.H."/>
        </authorList>
    </citation>
    <scope>NUCLEOTIDE SEQUENCE</scope>
    <source>
        <strain evidence="6">ECLA1</strain>
    </source>
</reference>
<dbReference type="Proteomes" id="UP001283361">
    <property type="component" value="Unassembled WGS sequence"/>
</dbReference>
<protein>
    <recommendedName>
        <fullName evidence="5">AIG1-type G domain-containing protein</fullName>
    </recommendedName>
</protein>
<feature type="domain" description="AIG1-type G" evidence="5">
    <location>
        <begin position="88"/>
        <end position="303"/>
    </location>
</feature>
<accession>A0AAE1BDQ2</accession>
<dbReference type="InterPro" id="IPR045058">
    <property type="entry name" value="GIMA/IAN/Toc"/>
</dbReference>
<dbReference type="GO" id="GO:0005525">
    <property type="term" value="F:GTP binding"/>
    <property type="evidence" value="ECO:0007669"/>
    <property type="project" value="UniProtKB-KW"/>
</dbReference>
<dbReference type="Gene3D" id="3.40.50.300">
    <property type="entry name" value="P-loop containing nucleotide triphosphate hydrolases"/>
    <property type="match status" value="1"/>
</dbReference>
<feature type="coiled-coil region" evidence="4">
    <location>
        <begin position="408"/>
        <end position="446"/>
    </location>
</feature>
<dbReference type="EMBL" id="JAWDGP010000113">
    <property type="protein sequence ID" value="KAK3803636.1"/>
    <property type="molecule type" value="Genomic_DNA"/>
</dbReference>
<dbReference type="FunFam" id="3.40.50.300:FF:000840">
    <property type="entry name" value="Immune-associated nucleotide-binding protein 9"/>
    <property type="match status" value="1"/>
</dbReference>
<comment type="caution">
    <text evidence="6">The sequence shown here is derived from an EMBL/GenBank/DDBJ whole genome shotgun (WGS) entry which is preliminary data.</text>
</comment>
<evidence type="ECO:0000259" key="5">
    <source>
        <dbReference type="PROSITE" id="PS51720"/>
    </source>
</evidence>
<keyword evidence="7" id="KW-1185">Reference proteome</keyword>
<keyword evidence="4" id="KW-0175">Coiled coil</keyword>
<evidence type="ECO:0000256" key="1">
    <source>
        <dbReference type="ARBA" id="ARBA00008535"/>
    </source>
</evidence>
<dbReference type="PANTHER" id="PTHR10903">
    <property type="entry name" value="GTPASE, IMAP FAMILY MEMBER-RELATED"/>
    <property type="match status" value="1"/>
</dbReference>
<keyword evidence="2" id="KW-0547">Nucleotide-binding</keyword>
<dbReference type="InterPro" id="IPR006703">
    <property type="entry name" value="G_AIG1"/>
</dbReference>
<evidence type="ECO:0000256" key="4">
    <source>
        <dbReference type="SAM" id="Coils"/>
    </source>
</evidence>
<name>A0AAE1BDQ2_9GAST</name>
<evidence type="ECO:0000313" key="6">
    <source>
        <dbReference type="EMBL" id="KAK3803636.1"/>
    </source>
</evidence>
<organism evidence="6 7">
    <name type="scientific">Elysia crispata</name>
    <name type="common">lettuce slug</name>
    <dbReference type="NCBI Taxonomy" id="231223"/>
    <lineage>
        <taxon>Eukaryota</taxon>
        <taxon>Metazoa</taxon>
        <taxon>Spiralia</taxon>
        <taxon>Lophotrochozoa</taxon>
        <taxon>Mollusca</taxon>
        <taxon>Gastropoda</taxon>
        <taxon>Heterobranchia</taxon>
        <taxon>Euthyneura</taxon>
        <taxon>Panpulmonata</taxon>
        <taxon>Sacoglossa</taxon>
        <taxon>Placobranchoidea</taxon>
        <taxon>Plakobranchidae</taxon>
        <taxon>Elysia</taxon>
    </lineage>
</organism>
<gene>
    <name evidence="6" type="ORF">RRG08_023352</name>
</gene>
<comment type="similarity">
    <text evidence="1">Belongs to the TRAFAC class TrmE-Era-EngA-EngB-Septin-like GTPase superfamily. AIG1/Toc34/Toc159-like paraseptin GTPase family. IAN subfamily.</text>
</comment>
<sequence>MSSLKELFQTDTQHSYLMFRSFLLTTWPLVGKYKIAGAASFQRANSHSQASTSSSRPILRAERSHQTLQINKFLLRRREKNHTSKMSSADLDIMLLGKTGAGKSKTGNAILDRNAFSSVATMQSVTIKSQKEITILEDGRRLRVVDTPGVGDTRGTEKEGEEMFMMAINEAIVSNPAGYHALIIVLRFGSRFTQEDISTMQYLKKVFGDNFIKKYCIVVMSWGDQFRNAQEDGDIDVSFIEWCRQQDGHFRTIFNEVQERVLLFNNRGSPEEKSEQRRELVAMVDKLMLGGRRYTDAKFEKARKELERLRLEKKISEMAEVVQEETSLILYEKDRIKSKPNVDEQLYAMKKLMDRIASLLEKIDQEKTQTVELVKLRAIVSEAQHQVEQEITSLRLMKDLEKKRQADNAEAVMRMKEMELELEKIKRQALKSNAELTRKYQVARDENNRSWASSVWGTVKSWFGF</sequence>
<evidence type="ECO:0000256" key="2">
    <source>
        <dbReference type="ARBA" id="ARBA00022741"/>
    </source>
</evidence>